<dbReference type="InterPro" id="IPR036052">
    <property type="entry name" value="TrpB-like_PALP_sf"/>
</dbReference>
<reference evidence="2" key="1">
    <citation type="journal article" date="2019" name="Int. J. Syst. Evol. Microbiol.">
        <title>The Global Catalogue of Microorganisms (GCM) 10K type strain sequencing project: providing services to taxonomists for standard genome sequencing and annotation.</title>
        <authorList>
            <consortium name="The Broad Institute Genomics Platform"/>
            <consortium name="The Broad Institute Genome Sequencing Center for Infectious Disease"/>
            <person name="Wu L."/>
            <person name="Ma J."/>
        </authorList>
    </citation>
    <scope>NUCLEOTIDE SEQUENCE [LARGE SCALE GENOMIC DNA]</scope>
    <source>
        <strain evidence="2">JCM 15591</strain>
    </source>
</reference>
<dbReference type="RefSeq" id="WP_344066322.1">
    <property type="nucleotide sequence ID" value="NZ_BAAAPN010000052.1"/>
</dbReference>
<accession>A0ABP4WXR9</accession>
<evidence type="ECO:0000313" key="2">
    <source>
        <dbReference type="Proteomes" id="UP001501475"/>
    </source>
</evidence>
<name>A0ABP4WXR9_9MICO</name>
<evidence type="ECO:0008006" key="3">
    <source>
        <dbReference type="Google" id="ProtNLM"/>
    </source>
</evidence>
<sequence length="82" mass="8664">MASAQVKDESDRFGPQAFKVLGASWAVNRALCQAVGRAPATTLAGLQEVARTRHTCLVTATDGNHGRALARLARHLGVVARI</sequence>
<dbReference type="Proteomes" id="UP001501475">
    <property type="component" value="Unassembled WGS sequence"/>
</dbReference>
<dbReference type="EMBL" id="BAAAPN010000052">
    <property type="protein sequence ID" value="GAA1763178.1"/>
    <property type="molecule type" value="Genomic_DNA"/>
</dbReference>
<protein>
    <recommendedName>
        <fullName evidence="3">Tryptophan synthase beta chain-like PALP domain-containing protein</fullName>
    </recommendedName>
</protein>
<proteinExistence type="predicted"/>
<comment type="caution">
    <text evidence="1">The sequence shown here is derived from an EMBL/GenBank/DDBJ whole genome shotgun (WGS) entry which is preliminary data.</text>
</comment>
<dbReference type="Gene3D" id="3.40.50.1100">
    <property type="match status" value="1"/>
</dbReference>
<gene>
    <name evidence="1" type="ORF">GCM10009810_23020</name>
</gene>
<organism evidence="1 2">
    <name type="scientific">Nostocoides vanveenii</name>
    <dbReference type="NCBI Taxonomy" id="330835"/>
    <lineage>
        <taxon>Bacteria</taxon>
        <taxon>Bacillati</taxon>
        <taxon>Actinomycetota</taxon>
        <taxon>Actinomycetes</taxon>
        <taxon>Micrococcales</taxon>
        <taxon>Intrasporangiaceae</taxon>
        <taxon>Nostocoides</taxon>
    </lineage>
</organism>
<dbReference type="PANTHER" id="PTHR42937">
    <property type="match status" value="1"/>
</dbReference>
<evidence type="ECO:0000313" key="1">
    <source>
        <dbReference type="EMBL" id="GAA1763178.1"/>
    </source>
</evidence>
<keyword evidence="2" id="KW-1185">Reference proteome</keyword>
<dbReference type="SUPFAM" id="SSF53686">
    <property type="entry name" value="Tryptophan synthase beta subunit-like PLP-dependent enzymes"/>
    <property type="match status" value="1"/>
</dbReference>
<dbReference type="PANTHER" id="PTHR42937:SF1">
    <property type="entry name" value="DIAMINOPROPIONATE AMMONIA-LYASE"/>
    <property type="match status" value="1"/>
</dbReference>